<evidence type="ECO:0000313" key="2">
    <source>
        <dbReference type="Proteomes" id="UP001307849"/>
    </source>
</evidence>
<comment type="caution">
    <text evidence="1">The sequence shown here is derived from an EMBL/GenBank/DDBJ whole genome shotgun (WGS) entry which is preliminary data.</text>
</comment>
<gene>
    <name evidence="1" type="ORF">TWF506_003183</name>
</gene>
<protein>
    <submittedName>
        <fullName evidence="1">Uncharacterized protein</fullName>
    </submittedName>
</protein>
<organism evidence="1 2">
    <name type="scientific">Arthrobotrys conoides</name>
    <dbReference type="NCBI Taxonomy" id="74498"/>
    <lineage>
        <taxon>Eukaryota</taxon>
        <taxon>Fungi</taxon>
        <taxon>Dikarya</taxon>
        <taxon>Ascomycota</taxon>
        <taxon>Pezizomycotina</taxon>
        <taxon>Orbiliomycetes</taxon>
        <taxon>Orbiliales</taxon>
        <taxon>Orbiliaceae</taxon>
        <taxon>Arthrobotrys</taxon>
    </lineage>
</organism>
<reference evidence="1 2" key="1">
    <citation type="submission" date="2019-10" db="EMBL/GenBank/DDBJ databases">
        <authorList>
            <person name="Palmer J.M."/>
        </authorList>
    </citation>
    <scope>NUCLEOTIDE SEQUENCE [LARGE SCALE GENOMIC DNA]</scope>
    <source>
        <strain evidence="1 2">TWF506</strain>
    </source>
</reference>
<keyword evidence="2" id="KW-1185">Reference proteome</keyword>
<dbReference type="Proteomes" id="UP001307849">
    <property type="component" value="Unassembled WGS sequence"/>
</dbReference>
<dbReference type="AlphaFoldDB" id="A0AAN8RKZ0"/>
<name>A0AAN8RKZ0_9PEZI</name>
<accession>A0AAN8RKZ0</accession>
<evidence type="ECO:0000313" key="1">
    <source>
        <dbReference type="EMBL" id="KAK6502603.1"/>
    </source>
</evidence>
<proteinExistence type="predicted"/>
<sequence>MFSEYIDDEDDFLALRMACHDFNAKFREAHLKCIYGVRRLFYASESFENLLKISRHPSGMNKYVRRIDICWSTPYYNYRAGRDQFVDQVRTNFLGKFSDIKEIALEISDIADRKAKEVVKLQESNEETALLSLALTGFSNLRSMIMARDLTGLEPLSRSELNLFFPKVGLAPGIRLHSLLKDKSLLSYHGFLYGLQTLGEALEPQLDLKYDLFWKLPIVSLVLSRVTHIETLIFHSSDLSNTSFFDVSNHRLSQFKTTFANLKTLKIQSIEVDSAGRDYLLKARFGDWLEAIGSNLQTLVLENPSP</sequence>
<dbReference type="EMBL" id="JAVHJM010000011">
    <property type="protein sequence ID" value="KAK6502603.1"/>
    <property type="molecule type" value="Genomic_DNA"/>
</dbReference>